<evidence type="ECO:0000313" key="3">
    <source>
        <dbReference type="Proteomes" id="UP000315003"/>
    </source>
</evidence>
<dbReference type="EMBL" id="CP036272">
    <property type="protein sequence ID" value="QDT60403.1"/>
    <property type="molecule type" value="Genomic_DNA"/>
</dbReference>
<dbReference type="PANTHER" id="PTHR30272:SF1">
    <property type="entry name" value="3-HYDROXYACYL-[ACYL-CARRIER-PROTEIN] DEHYDRATASE"/>
    <property type="match status" value="1"/>
</dbReference>
<dbReference type="InterPro" id="IPR013114">
    <property type="entry name" value="FabA_FabZ"/>
</dbReference>
<dbReference type="AlphaFoldDB" id="A0A517SWE4"/>
<dbReference type="OrthoDB" id="9772788at2"/>
<dbReference type="Pfam" id="PF07977">
    <property type="entry name" value="FabA"/>
    <property type="match status" value="1"/>
</dbReference>
<dbReference type="RefSeq" id="WP_145273060.1">
    <property type="nucleotide sequence ID" value="NZ_CP036272.1"/>
</dbReference>
<sequence>MSMREIEAAIPHRPPMLLLDRILQRDENSIRCEKRFFDDEFFFQGHFPGQPIVPGVIQCECCLQAGAVLLHQRLAAQASADDESAAPSENLVPVATRMDNVKFKAMVHPGDVVEISVELKDQVSNAFFMTGKVKVNGKLATRLDFACSVASVPTSTPSP</sequence>
<gene>
    <name evidence="2" type="primary">fabZ_2</name>
    <name evidence="2" type="ORF">SV7mr_29250</name>
</gene>
<evidence type="ECO:0000313" key="2">
    <source>
        <dbReference type="EMBL" id="QDT60403.1"/>
    </source>
</evidence>
<name>A0A517SWE4_9BACT</name>
<accession>A0A517SWE4</accession>
<dbReference type="Gene3D" id="3.10.129.10">
    <property type="entry name" value="Hotdog Thioesterase"/>
    <property type="match status" value="1"/>
</dbReference>
<dbReference type="InterPro" id="IPR029069">
    <property type="entry name" value="HotDog_dom_sf"/>
</dbReference>
<dbReference type="GO" id="GO:0019171">
    <property type="term" value="F:(3R)-hydroxyacyl-[acyl-carrier-protein] dehydratase activity"/>
    <property type="evidence" value="ECO:0007669"/>
    <property type="project" value="UniProtKB-EC"/>
</dbReference>
<keyword evidence="3" id="KW-1185">Reference proteome</keyword>
<keyword evidence="1 2" id="KW-0456">Lyase</keyword>
<dbReference type="SUPFAM" id="SSF54637">
    <property type="entry name" value="Thioesterase/thiol ester dehydrase-isomerase"/>
    <property type="match status" value="1"/>
</dbReference>
<reference evidence="2 3" key="1">
    <citation type="submission" date="2019-02" db="EMBL/GenBank/DDBJ databases">
        <title>Deep-cultivation of Planctomycetes and their phenomic and genomic characterization uncovers novel biology.</title>
        <authorList>
            <person name="Wiegand S."/>
            <person name="Jogler M."/>
            <person name="Boedeker C."/>
            <person name="Pinto D."/>
            <person name="Vollmers J."/>
            <person name="Rivas-Marin E."/>
            <person name="Kohn T."/>
            <person name="Peeters S.H."/>
            <person name="Heuer A."/>
            <person name="Rast P."/>
            <person name="Oberbeckmann S."/>
            <person name="Bunk B."/>
            <person name="Jeske O."/>
            <person name="Meyerdierks A."/>
            <person name="Storesund J.E."/>
            <person name="Kallscheuer N."/>
            <person name="Luecker S."/>
            <person name="Lage O.M."/>
            <person name="Pohl T."/>
            <person name="Merkel B.J."/>
            <person name="Hornburger P."/>
            <person name="Mueller R.-W."/>
            <person name="Bruemmer F."/>
            <person name="Labrenz M."/>
            <person name="Spormann A.M."/>
            <person name="Op den Camp H."/>
            <person name="Overmann J."/>
            <person name="Amann R."/>
            <person name="Jetten M.S.M."/>
            <person name="Mascher T."/>
            <person name="Medema M.H."/>
            <person name="Devos D.P."/>
            <person name="Kaster A.-K."/>
            <person name="Ovreas L."/>
            <person name="Rohde M."/>
            <person name="Galperin M.Y."/>
            <person name="Jogler C."/>
        </authorList>
    </citation>
    <scope>NUCLEOTIDE SEQUENCE [LARGE SCALE GENOMIC DNA]</scope>
    <source>
        <strain evidence="2 3">SV_7m_r</strain>
    </source>
</reference>
<proteinExistence type="predicted"/>
<organism evidence="2 3">
    <name type="scientific">Stieleria bergensis</name>
    <dbReference type="NCBI Taxonomy" id="2528025"/>
    <lineage>
        <taxon>Bacteria</taxon>
        <taxon>Pseudomonadati</taxon>
        <taxon>Planctomycetota</taxon>
        <taxon>Planctomycetia</taxon>
        <taxon>Pirellulales</taxon>
        <taxon>Pirellulaceae</taxon>
        <taxon>Stieleria</taxon>
    </lineage>
</organism>
<dbReference type="PANTHER" id="PTHR30272">
    <property type="entry name" value="3-HYDROXYACYL-[ACYL-CARRIER-PROTEIN] DEHYDRATASE"/>
    <property type="match status" value="1"/>
</dbReference>
<protein>
    <submittedName>
        <fullName evidence="2">3-hydroxyacyl-[acyl-carrier-protein] dehydratase FabZ</fullName>
        <ecNumber evidence="2">4.2.1.59</ecNumber>
    </submittedName>
</protein>
<dbReference type="EC" id="4.2.1.59" evidence="2"/>
<evidence type="ECO:0000256" key="1">
    <source>
        <dbReference type="ARBA" id="ARBA00023239"/>
    </source>
</evidence>
<dbReference type="CDD" id="cd01288">
    <property type="entry name" value="FabZ"/>
    <property type="match status" value="1"/>
</dbReference>
<dbReference type="Proteomes" id="UP000315003">
    <property type="component" value="Chromosome"/>
</dbReference>